<sequence length="160" mass="18143">MATKTRDSASPPLQERIVIKNTVPRAIELVILSLLASLLFTFYWILVMNVKWTQCMTKTYPERLMESVQIGYVSYGLSDFYATNLYALLSVNDYRTSMEISTKRSRLPLRGNSHVIVIRILVFLLMSTARTIQLSSRVRSPLSRTPRISISLPLASGLTV</sequence>
<organism evidence="1 2">
    <name type="scientific">Arctium lappa</name>
    <name type="common">Greater burdock</name>
    <name type="synonym">Lappa major</name>
    <dbReference type="NCBI Taxonomy" id="4217"/>
    <lineage>
        <taxon>Eukaryota</taxon>
        <taxon>Viridiplantae</taxon>
        <taxon>Streptophyta</taxon>
        <taxon>Embryophyta</taxon>
        <taxon>Tracheophyta</taxon>
        <taxon>Spermatophyta</taxon>
        <taxon>Magnoliopsida</taxon>
        <taxon>eudicotyledons</taxon>
        <taxon>Gunneridae</taxon>
        <taxon>Pentapetalae</taxon>
        <taxon>asterids</taxon>
        <taxon>campanulids</taxon>
        <taxon>Asterales</taxon>
        <taxon>Asteraceae</taxon>
        <taxon>Carduoideae</taxon>
        <taxon>Cardueae</taxon>
        <taxon>Arctiinae</taxon>
        <taxon>Arctium</taxon>
    </lineage>
</organism>
<gene>
    <name evidence="1" type="ORF">L6452_00771</name>
</gene>
<reference evidence="2" key="1">
    <citation type="journal article" date="2022" name="Mol. Ecol. Resour.">
        <title>The genomes of chicory, endive, great burdock and yacon provide insights into Asteraceae palaeo-polyploidization history and plant inulin production.</title>
        <authorList>
            <person name="Fan W."/>
            <person name="Wang S."/>
            <person name="Wang H."/>
            <person name="Wang A."/>
            <person name="Jiang F."/>
            <person name="Liu H."/>
            <person name="Zhao H."/>
            <person name="Xu D."/>
            <person name="Zhang Y."/>
        </authorList>
    </citation>
    <scope>NUCLEOTIDE SEQUENCE [LARGE SCALE GENOMIC DNA]</scope>
    <source>
        <strain evidence="2">cv. Niubang</strain>
    </source>
</reference>
<evidence type="ECO:0000313" key="2">
    <source>
        <dbReference type="Proteomes" id="UP001055879"/>
    </source>
</evidence>
<comment type="caution">
    <text evidence="1">The sequence shown here is derived from an EMBL/GenBank/DDBJ whole genome shotgun (WGS) entry which is preliminary data.</text>
</comment>
<keyword evidence="2" id="KW-1185">Reference proteome</keyword>
<proteinExistence type="predicted"/>
<dbReference type="Proteomes" id="UP001055879">
    <property type="component" value="Linkage Group LG01"/>
</dbReference>
<dbReference type="EMBL" id="CM042047">
    <property type="protein sequence ID" value="KAI3769662.1"/>
    <property type="molecule type" value="Genomic_DNA"/>
</dbReference>
<evidence type="ECO:0000313" key="1">
    <source>
        <dbReference type="EMBL" id="KAI3769662.1"/>
    </source>
</evidence>
<protein>
    <submittedName>
        <fullName evidence="1">Uncharacterized protein</fullName>
    </submittedName>
</protein>
<name>A0ACB9FGA4_ARCLA</name>
<accession>A0ACB9FGA4</accession>
<reference evidence="1 2" key="2">
    <citation type="journal article" date="2022" name="Mol. Ecol. Resour.">
        <title>The genomes of chicory, endive, great burdock and yacon provide insights into Asteraceae paleo-polyploidization history and plant inulin production.</title>
        <authorList>
            <person name="Fan W."/>
            <person name="Wang S."/>
            <person name="Wang H."/>
            <person name="Wang A."/>
            <person name="Jiang F."/>
            <person name="Liu H."/>
            <person name="Zhao H."/>
            <person name="Xu D."/>
            <person name="Zhang Y."/>
        </authorList>
    </citation>
    <scope>NUCLEOTIDE SEQUENCE [LARGE SCALE GENOMIC DNA]</scope>
    <source>
        <strain evidence="2">cv. Niubang</strain>
    </source>
</reference>